<evidence type="ECO:0000313" key="3">
    <source>
        <dbReference type="Proteomes" id="UP000544090"/>
    </source>
</evidence>
<proteinExistence type="predicted"/>
<feature type="compositionally biased region" description="Basic and acidic residues" evidence="1">
    <location>
        <begin position="20"/>
        <end position="29"/>
    </location>
</feature>
<name>A0A7X6HEP8_9MICC</name>
<evidence type="ECO:0000256" key="1">
    <source>
        <dbReference type="SAM" id="MobiDB-lite"/>
    </source>
</evidence>
<keyword evidence="3" id="KW-1185">Reference proteome</keyword>
<dbReference type="Proteomes" id="UP000544090">
    <property type="component" value="Unassembled WGS sequence"/>
</dbReference>
<organism evidence="2 3">
    <name type="scientific">Arthrobacter mobilis</name>
    <dbReference type="NCBI Taxonomy" id="2724944"/>
    <lineage>
        <taxon>Bacteria</taxon>
        <taxon>Bacillati</taxon>
        <taxon>Actinomycetota</taxon>
        <taxon>Actinomycetes</taxon>
        <taxon>Micrococcales</taxon>
        <taxon>Micrococcaceae</taxon>
        <taxon>Arthrobacter</taxon>
    </lineage>
</organism>
<dbReference type="RefSeq" id="WP_168487583.1">
    <property type="nucleotide sequence ID" value="NZ_JAAZSQ010000016.1"/>
</dbReference>
<accession>A0A7X6HEP8</accession>
<sequence length="245" mass="26404">MSNQQPQEPIKAAKGRRERRNGETYRTETDELFEKVGQKLVSGGAIRGYREEGAAMDLAAQAARVLYASGGSATWVGEVGLAALKWAGVDPQNPGTWPFEIPEELMPSQGLAGKLTGPAGPGREHIITTFVTGRRCHSSAVKVREDMSCDVELPRVLSALENAVSGGATGSVILRTFDHSRTYTAQSGAEIPYKTVRSWYFHDGMFEAMTAAETFDAACTDTATGELLSPEPAVDYADAWEITLT</sequence>
<evidence type="ECO:0000313" key="2">
    <source>
        <dbReference type="EMBL" id="NKX55797.1"/>
    </source>
</evidence>
<gene>
    <name evidence="2" type="ORF">HGG74_14865</name>
</gene>
<dbReference type="EMBL" id="JAAZSQ010000016">
    <property type="protein sequence ID" value="NKX55797.1"/>
    <property type="molecule type" value="Genomic_DNA"/>
</dbReference>
<comment type="caution">
    <text evidence="2">The sequence shown here is derived from an EMBL/GenBank/DDBJ whole genome shotgun (WGS) entry which is preliminary data.</text>
</comment>
<feature type="region of interest" description="Disordered" evidence="1">
    <location>
        <begin position="1"/>
        <end position="29"/>
    </location>
</feature>
<dbReference type="AlphaFoldDB" id="A0A7X6HEP8"/>
<protein>
    <submittedName>
        <fullName evidence="2">Uncharacterized protein</fullName>
    </submittedName>
</protein>
<reference evidence="2 3" key="1">
    <citation type="submission" date="2020-04" db="EMBL/GenBank/DDBJ databases">
        <title>Arthrobacter sp. nov.</title>
        <authorList>
            <person name="Liu S."/>
        </authorList>
    </citation>
    <scope>NUCLEOTIDE SEQUENCE [LARGE SCALE GENOMIC DNA]</scope>
    <source>
        <strain evidence="2 3">E918</strain>
    </source>
</reference>